<keyword evidence="2" id="KW-1185">Reference proteome</keyword>
<name>A0ACA9MLF5_9GLOM</name>
<sequence length="605" mass="68577">RTRYRSSKRSNSSQLSASQVPGVSIIRPLKGVDCNLLENLASSFRQDYPKFEIIFSVANENDPAVKVVEKLITKFPNVDVSLIKAYESVKYDIIWILDSNVYVDPGCLGKSVDKLTQPGVGLVHHLPFAVKPETFGSELEMMFMDTVHAKMYLAINAIGPDSCVVGKSNLYRKGDLESVGGMEQFGKYMAEDNLIARALWRKGLKHEMTSDLAYQPLGSMATADYFFRRSRWTRIRKYTVTAATVIEPFTESIVCGLCASYGFNMLWNIHPLNFLAFHLILWFWIDLKLFQTLSKNTLSIESLRGFIMAWAVREITALPLYIYSVLGNNVDWRDDTFRLMRDSTVERIPSSQQQQHRSPGSLSLPSLARNITAIANYNTVHSTSNIKRTAFYQQQLVVSILTSIILVIDIIMDILFSSNRNGNPVESSEVDELKDSEKEKMKRRKSDRDMDMVDIDEVHISNQDDPIVQAASQCLRNTLRTTSYCYGELYHEEVEDSDTRNKLGSSNEEALSLVSRRKSISSSPPSADDQEVFIGIRRPSILNEIYRSVSIGLSMHLQNEKNIIEGQKRRRRQSISVSNSNSMSTPFGPQERSRKSGRSMSLDNI</sequence>
<dbReference type="Proteomes" id="UP000789525">
    <property type="component" value="Unassembled WGS sequence"/>
</dbReference>
<organism evidence="1 2">
    <name type="scientific">Acaulospora colombiana</name>
    <dbReference type="NCBI Taxonomy" id="27376"/>
    <lineage>
        <taxon>Eukaryota</taxon>
        <taxon>Fungi</taxon>
        <taxon>Fungi incertae sedis</taxon>
        <taxon>Mucoromycota</taxon>
        <taxon>Glomeromycotina</taxon>
        <taxon>Glomeromycetes</taxon>
        <taxon>Diversisporales</taxon>
        <taxon>Acaulosporaceae</taxon>
        <taxon>Acaulospora</taxon>
    </lineage>
</organism>
<comment type="caution">
    <text evidence="1">The sequence shown here is derived from an EMBL/GenBank/DDBJ whole genome shotgun (WGS) entry which is preliminary data.</text>
</comment>
<feature type="non-terminal residue" evidence="1">
    <location>
        <position position="1"/>
    </location>
</feature>
<accession>A0ACA9MLF5</accession>
<dbReference type="EMBL" id="CAJVPT010012147">
    <property type="protein sequence ID" value="CAG8585211.1"/>
    <property type="molecule type" value="Genomic_DNA"/>
</dbReference>
<evidence type="ECO:0000313" key="1">
    <source>
        <dbReference type="EMBL" id="CAG8585211.1"/>
    </source>
</evidence>
<evidence type="ECO:0000313" key="2">
    <source>
        <dbReference type="Proteomes" id="UP000789525"/>
    </source>
</evidence>
<gene>
    <name evidence="1" type="ORF">ACOLOM_LOCUS6113</name>
</gene>
<reference evidence="1" key="1">
    <citation type="submission" date="2021-06" db="EMBL/GenBank/DDBJ databases">
        <authorList>
            <person name="Kallberg Y."/>
            <person name="Tangrot J."/>
            <person name="Rosling A."/>
        </authorList>
    </citation>
    <scope>NUCLEOTIDE SEQUENCE</scope>
    <source>
        <strain evidence="1">CL356</strain>
    </source>
</reference>
<protein>
    <submittedName>
        <fullName evidence="1">2901_t:CDS:1</fullName>
    </submittedName>
</protein>
<proteinExistence type="predicted"/>